<reference evidence="2 3" key="1">
    <citation type="journal article" date="2020" name="Nature">
        <title>Six reference-quality genomes reveal evolution of bat adaptations.</title>
        <authorList>
            <person name="Jebb D."/>
            <person name="Huang Z."/>
            <person name="Pippel M."/>
            <person name="Hughes G.M."/>
            <person name="Lavrichenko K."/>
            <person name="Devanna P."/>
            <person name="Winkler S."/>
            <person name="Jermiin L.S."/>
            <person name="Skirmuntt E.C."/>
            <person name="Katzourakis A."/>
            <person name="Burkitt-Gray L."/>
            <person name="Ray D.A."/>
            <person name="Sullivan K.A.M."/>
            <person name="Roscito J.G."/>
            <person name="Kirilenko B.M."/>
            <person name="Davalos L.M."/>
            <person name="Corthals A.P."/>
            <person name="Power M.L."/>
            <person name="Jones G."/>
            <person name="Ransome R.D."/>
            <person name="Dechmann D.K.N."/>
            <person name="Locatelli A.G."/>
            <person name="Puechmaille S.J."/>
            <person name="Fedrigo O."/>
            <person name="Jarvis E.D."/>
            <person name="Hiller M."/>
            <person name="Vernes S.C."/>
            <person name="Myers E.W."/>
            <person name="Teeling E.C."/>
        </authorList>
    </citation>
    <scope>NUCLEOTIDE SEQUENCE [LARGE SCALE GENOMIC DNA]</scope>
    <source>
        <strain evidence="2">MMyoMyo1</strain>
        <tissue evidence="2">Flight muscle</tissue>
    </source>
</reference>
<evidence type="ECO:0000313" key="2">
    <source>
        <dbReference type="EMBL" id="KAF6355217.1"/>
    </source>
</evidence>
<feature type="region of interest" description="Disordered" evidence="1">
    <location>
        <begin position="1"/>
        <end position="152"/>
    </location>
</feature>
<comment type="caution">
    <text evidence="2">The sequence shown here is derived from an EMBL/GenBank/DDBJ whole genome shotgun (WGS) entry which is preliminary data.</text>
</comment>
<gene>
    <name evidence="2" type="ORF">mMyoMyo1_011406</name>
</gene>
<feature type="compositionally biased region" description="Low complexity" evidence="1">
    <location>
        <begin position="26"/>
        <end position="75"/>
    </location>
</feature>
<name>A0A7J7XZQ4_MYOMY</name>
<dbReference type="AlphaFoldDB" id="A0A7J7XZQ4"/>
<organism evidence="2 3">
    <name type="scientific">Myotis myotis</name>
    <name type="common">Greater mouse-eared bat</name>
    <name type="synonym">Vespertilio myotis</name>
    <dbReference type="NCBI Taxonomy" id="51298"/>
    <lineage>
        <taxon>Eukaryota</taxon>
        <taxon>Metazoa</taxon>
        <taxon>Chordata</taxon>
        <taxon>Craniata</taxon>
        <taxon>Vertebrata</taxon>
        <taxon>Euteleostomi</taxon>
        <taxon>Mammalia</taxon>
        <taxon>Eutheria</taxon>
        <taxon>Laurasiatheria</taxon>
        <taxon>Chiroptera</taxon>
        <taxon>Yangochiroptera</taxon>
        <taxon>Vespertilionidae</taxon>
        <taxon>Myotis</taxon>
    </lineage>
</organism>
<accession>A0A7J7XZQ4</accession>
<protein>
    <submittedName>
        <fullName evidence="2">Uncharacterized protein</fullName>
    </submittedName>
</protein>
<proteinExistence type="predicted"/>
<sequence length="152" mass="15200">MAAAPKMEDPGQDGRHSPSPPQRELSPGSRGQSGCRGSSRSTSSSPDRKSTSSVSSPGALAIASSSISSGEGTRSAPPPPLPRGSGPGAVGGWRPAPGSHRGLGSRCPRPPAAWSGCASWGPAAGPGRPRDDSPFHQPSGPLNTVPHVVTQT</sequence>
<evidence type="ECO:0000313" key="3">
    <source>
        <dbReference type="Proteomes" id="UP000527355"/>
    </source>
</evidence>
<feature type="compositionally biased region" description="Basic and acidic residues" evidence="1">
    <location>
        <begin position="1"/>
        <end position="16"/>
    </location>
</feature>
<keyword evidence="3" id="KW-1185">Reference proteome</keyword>
<dbReference type="Proteomes" id="UP000527355">
    <property type="component" value="Unassembled WGS sequence"/>
</dbReference>
<evidence type="ECO:0000256" key="1">
    <source>
        <dbReference type="SAM" id="MobiDB-lite"/>
    </source>
</evidence>
<dbReference type="EMBL" id="JABWUV010000005">
    <property type="protein sequence ID" value="KAF6355217.1"/>
    <property type="molecule type" value="Genomic_DNA"/>
</dbReference>